<gene>
    <name evidence="1" type="ORF">A9255_18245</name>
    <name evidence="2" type="ORF">Xhom_01354</name>
</gene>
<reference evidence="1 3" key="1">
    <citation type="submission" date="2016-06" db="EMBL/GenBank/DDBJ databases">
        <title>Bacterial characters and pathogenicity of Xenorhabdus hominickii from an entomopathogenic nematode, Steinernema monticolum.</title>
        <authorList>
            <person name="Park Y."/>
            <person name="Kim Y."/>
        </authorList>
    </citation>
    <scope>NUCLEOTIDE SEQUENCE [LARGE SCALE GENOMIC DNA]</scope>
    <source>
        <strain evidence="1 3">ANU1</strain>
    </source>
</reference>
<dbReference type="EMBL" id="CP016176">
    <property type="protein sequence ID" value="AOM42325.1"/>
    <property type="molecule type" value="Genomic_DNA"/>
</dbReference>
<name>A0A2G0QGH2_XENHO</name>
<evidence type="ECO:0000313" key="2">
    <source>
        <dbReference type="EMBL" id="PHM58333.1"/>
    </source>
</evidence>
<evidence type="ECO:0000313" key="1">
    <source>
        <dbReference type="EMBL" id="AOM42325.1"/>
    </source>
</evidence>
<proteinExistence type="predicted"/>
<dbReference type="SUPFAM" id="SSF143011">
    <property type="entry name" value="RelE-like"/>
    <property type="match status" value="1"/>
</dbReference>
<dbReference type="AlphaFoldDB" id="A0A2G0QGH2"/>
<sequence>MIKSFKHKGLKKFFRTDSTSGIQSNHAVKLNIQLTALNTAKKPDDMNAPGWKLPPLQGADLKGHWVISVNGNWQLTFRFDGEDAILVNYQNYH</sequence>
<dbReference type="EMBL" id="NJAI01000001">
    <property type="protein sequence ID" value="PHM58333.1"/>
    <property type="molecule type" value="Genomic_DNA"/>
</dbReference>
<dbReference type="Proteomes" id="UP000094600">
    <property type="component" value="Chromosome"/>
</dbReference>
<dbReference type="InterPro" id="IPR007711">
    <property type="entry name" value="HigB-1"/>
</dbReference>
<reference evidence="2 4" key="2">
    <citation type="journal article" date="2017" name="Nat. Microbiol.">
        <title>Natural product diversity associated with the nematode symbionts Photorhabdus and Xenorhabdus.</title>
        <authorList>
            <person name="Tobias N.J."/>
            <person name="Wolff H."/>
            <person name="Djahanschiri B."/>
            <person name="Grundmann F."/>
            <person name="Kronenwerth M."/>
            <person name="Shi Y.M."/>
            <person name="Simonyi S."/>
            <person name="Grun P."/>
            <person name="Shapiro-Ilan D."/>
            <person name="Pidot S.J."/>
            <person name="Stinear T.P."/>
            <person name="Ebersberger I."/>
            <person name="Bode H.B."/>
        </authorList>
    </citation>
    <scope>NUCLEOTIDE SEQUENCE [LARGE SCALE GENOMIC DNA]</scope>
    <source>
        <strain evidence="2 4">DSM 17903</strain>
    </source>
</reference>
<dbReference type="PANTHER" id="PTHR40266:SF2">
    <property type="entry name" value="TOXIN HIGB-1"/>
    <property type="match status" value="1"/>
</dbReference>
<dbReference type="OrthoDB" id="9801102at2"/>
<dbReference type="RefSeq" id="WP_069317959.1">
    <property type="nucleotide sequence ID" value="NZ_CAWNQJ010000001.1"/>
</dbReference>
<evidence type="ECO:0000313" key="3">
    <source>
        <dbReference type="Proteomes" id="UP000094600"/>
    </source>
</evidence>
<protein>
    <submittedName>
        <fullName evidence="2">Peptidase</fullName>
    </submittedName>
</protein>
<dbReference type="KEGG" id="xho:A9255_18245"/>
<evidence type="ECO:0000313" key="4">
    <source>
        <dbReference type="Proteomes" id="UP000225433"/>
    </source>
</evidence>
<dbReference type="STRING" id="351679.A9255_18245"/>
<dbReference type="PANTHER" id="PTHR40266">
    <property type="entry name" value="TOXIN HIGB-1"/>
    <property type="match status" value="1"/>
</dbReference>
<keyword evidence="3" id="KW-1185">Reference proteome</keyword>
<organism evidence="2 4">
    <name type="scientific">Xenorhabdus hominickii</name>
    <dbReference type="NCBI Taxonomy" id="351679"/>
    <lineage>
        <taxon>Bacteria</taxon>
        <taxon>Pseudomonadati</taxon>
        <taxon>Pseudomonadota</taxon>
        <taxon>Gammaproteobacteria</taxon>
        <taxon>Enterobacterales</taxon>
        <taxon>Morganellaceae</taxon>
        <taxon>Xenorhabdus</taxon>
    </lineage>
</organism>
<dbReference type="Proteomes" id="UP000225433">
    <property type="component" value="Unassembled WGS sequence"/>
</dbReference>
<accession>A0A2G0QGH2</accession>
<dbReference type="InterPro" id="IPR035093">
    <property type="entry name" value="RelE/ParE_toxin_dom_sf"/>
</dbReference>
<dbReference type="Gene3D" id="3.30.2310.20">
    <property type="entry name" value="RelE-like"/>
    <property type="match status" value="1"/>
</dbReference>
<dbReference type="Pfam" id="PF05015">
    <property type="entry name" value="HigB-like_toxin"/>
    <property type="match status" value="1"/>
</dbReference>